<organism evidence="1 2">
    <name type="scientific">Candidatus Amulumruptor caecigallinarius</name>
    <dbReference type="NCBI Taxonomy" id="2109911"/>
    <lineage>
        <taxon>Bacteria</taxon>
        <taxon>Pseudomonadati</taxon>
        <taxon>Bacteroidota</taxon>
        <taxon>Bacteroidia</taxon>
        <taxon>Bacteroidales</taxon>
        <taxon>Muribaculaceae</taxon>
        <taxon>Candidatus Amulumruptor</taxon>
    </lineage>
</organism>
<keyword evidence="1" id="KW-0121">Carboxypeptidase</keyword>
<proteinExistence type="predicted"/>
<name>A0A4Q0U8Q5_9BACT</name>
<dbReference type="AlphaFoldDB" id="A0A4Q0U8Q5"/>
<comment type="caution">
    <text evidence="1">The sequence shown here is derived from an EMBL/GenBank/DDBJ whole genome shotgun (WGS) entry which is preliminary data.</text>
</comment>
<reference evidence="1" key="2">
    <citation type="submission" date="2021-09" db="EMBL/GenBank/DDBJ databases">
        <authorList>
            <person name="Gilroy R."/>
        </authorList>
    </citation>
    <scope>NUCLEOTIDE SEQUENCE</scope>
    <source>
        <strain evidence="1">4100</strain>
    </source>
</reference>
<evidence type="ECO:0000313" key="1">
    <source>
        <dbReference type="EMBL" id="HJE39181.1"/>
    </source>
</evidence>
<gene>
    <name evidence="1" type="ORF">K8V47_05425</name>
</gene>
<sequence length="361" mass="40379">MSKHIFLSVFAALFATVCVRASQIVVVDSADGSPLSGAAVISNRGVIKGLTDDDGAIGNLSSDDYPVSVRLIGYRDSVFTAVSDTMALVVDDFRLPEVTVSTAARPVTRMLCYIREYSTGCTPKDTLQMYTEAMADVFLADKNVKGYKDGDAKPRLLASRHFTRQADSQGLDSVYVSDDEILVSFIDKQWSVPPLVLHEYDRIKAGERTDTIFGKYGPKNVMRKMPGLLTLKHDALADHKNRVMSPWLFKMLGLTVDFVQVERTLAYIPNDAGVYDMDDFVSSGFTIRYLGKGKWFKKIFKVSEPVEFNLVVEMYPVDVTHLTIEEYKELRKEKPDEKFVRPDIAPALHPAVQSIVDRLPQ</sequence>
<evidence type="ECO:0000313" key="2">
    <source>
        <dbReference type="Proteomes" id="UP000711407"/>
    </source>
</evidence>
<accession>A0A4Q0U8Q5</accession>
<protein>
    <submittedName>
        <fullName evidence="1">Carboxypeptidase-like regulatory domain-containing protein</fullName>
    </submittedName>
</protein>
<dbReference type="Proteomes" id="UP000711407">
    <property type="component" value="Unassembled WGS sequence"/>
</dbReference>
<dbReference type="GO" id="GO:0004180">
    <property type="term" value="F:carboxypeptidase activity"/>
    <property type="evidence" value="ECO:0007669"/>
    <property type="project" value="UniProtKB-KW"/>
</dbReference>
<reference evidence="1" key="1">
    <citation type="journal article" date="2021" name="PeerJ">
        <title>Extensive microbial diversity within the chicken gut microbiome revealed by metagenomics and culture.</title>
        <authorList>
            <person name="Gilroy R."/>
            <person name="Ravi A."/>
            <person name="Getino M."/>
            <person name="Pursley I."/>
            <person name="Horton D.L."/>
            <person name="Alikhan N.F."/>
            <person name="Baker D."/>
            <person name="Gharbi K."/>
            <person name="Hall N."/>
            <person name="Watson M."/>
            <person name="Adriaenssens E.M."/>
            <person name="Foster-Nyarko E."/>
            <person name="Jarju S."/>
            <person name="Secka A."/>
            <person name="Antonio M."/>
            <person name="Oren A."/>
            <person name="Chaudhuri R.R."/>
            <person name="La Ragione R."/>
            <person name="Hildebrand F."/>
            <person name="Pallen M.J."/>
        </authorList>
    </citation>
    <scope>NUCLEOTIDE SEQUENCE</scope>
    <source>
        <strain evidence="1">4100</strain>
    </source>
</reference>
<keyword evidence="1" id="KW-0645">Protease</keyword>
<keyword evidence="1" id="KW-0378">Hydrolase</keyword>
<dbReference type="EMBL" id="DYXT01000028">
    <property type="protein sequence ID" value="HJE39181.1"/>
    <property type="molecule type" value="Genomic_DNA"/>
</dbReference>